<name>A0A372L773_9BACI</name>
<dbReference type="Pfam" id="PF09388">
    <property type="entry name" value="SpoOE-like"/>
    <property type="match status" value="1"/>
</dbReference>
<accession>A0A372L773</accession>
<comment type="caution">
    <text evidence="1">The sequence shown here is derived from an EMBL/GenBank/DDBJ whole genome shotgun (WGS) entry which is preliminary data.</text>
</comment>
<dbReference type="EMBL" id="QVTD01000018">
    <property type="protein sequence ID" value="RFU61059.1"/>
    <property type="molecule type" value="Genomic_DNA"/>
</dbReference>
<evidence type="ECO:0000313" key="1">
    <source>
        <dbReference type="EMBL" id="RFU61059.1"/>
    </source>
</evidence>
<organism evidence="1 2">
    <name type="scientific">Peribacillus glennii</name>
    <dbReference type="NCBI Taxonomy" id="2303991"/>
    <lineage>
        <taxon>Bacteria</taxon>
        <taxon>Bacillati</taxon>
        <taxon>Bacillota</taxon>
        <taxon>Bacilli</taxon>
        <taxon>Bacillales</taxon>
        <taxon>Bacillaceae</taxon>
        <taxon>Peribacillus</taxon>
    </lineage>
</organism>
<sequence>MTTEQLLRNIEECRERMIDLASYTSMADHEVVKASTELDRLINQYFHLTKKQ</sequence>
<dbReference type="Proteomes" id="UP000262939">
    <property type="component" value="Unassembled WGS sequence"/>
</dbReference>
<dbReference type="InterPro" id="IPR018540">
    <property type="entry name" value="Spo0E-like"/>
</dbReference>
<dbReference type="SUPFAM" id="SSF140500">
    <property type="entry name" value="BAS1536-like"/>
    <property type="match status" value="1"/>
</dbReference>
<dbReference type="AlphaFoldDB" id="A0A372L773"/>
<proteinExistence type="predicted"/>
<dbReference type="GO" id="GO:0046983">
    <property type="term" value="F:protein dimerization activity"/>
    <property type="evidence" value="ECO:0007669"/>
    <property type="project" value="InterPro"/>
</dbReference>
<dbReference type="Gene3D" id="4.10.280.10">
    <property type="entry name" value="Helix-loop-helix DNA-binding domain"/>
    <property type="match status" value="1"/>
</dbReference>
<dbReference type="InterPro" id="IPR053028">
    <property type="entry name" value="Spo0E-like_phosphatase"/>
</dbReference>
<dbReference type="InterPro" id="IPR036638">
    <property type="entry name" value="HLH_DNA-bd_sf"/>
</dbReference>
<gene>
    <name evidence="1" type="ORF">D0466_19530</name>
</gene>
<protein>
    <submittedName>
        <fullName evidence="1">Aspartyl-phosphate phosphatase Spo0E family protein</fullName>
    </submittedName>
</protein>
<dbReference type="InterPro" id="IPR037208">
    <property type="entry name" value="Spo0E-like_sf"/>
</dbReference>
<dbReference type="OrthoDB" id="2649371at2"/>
<keyword evidence="2" id="KW-1185">Reference proteome</keyword>
<evidence type="ECO:0000313" key="2">
    <source>
        <dbReference type="Proteomes" id="UP000262939"/>
    </source>
</evidence>
<dbReference type="PANTHER" id="PTHR41263:SF1">
    <property type="entry name" value="ASPARTYL-PHOSPHATE PHOSPHATASE YISI"/>
    <property type="match status" value="1"/>
</dbReference>
<reference evidence="1 2" key="1">
    <citation type="submission" date="2018-08" db="EMBL/GenBank/DDBJ databases">
        <title>Bacillus chawlae sp. nov., Bacillus glennii sp. nov., and Bacillus saganii sp. nov. Isolated from the Vehicle Assembly Building at Kennedy Space Center where the Viking Spacecraft were Assembled.</title>
        <authorList>
            <person name="Seuylemezian A."/>
            <person name="Vaishampayan P."/>
        </authorList>
    </citation>
    <scope>NUCLEOTIDE SEQUENCE [LARGE SCALE GENOMIC DNA]</scope>
    <source>
        <strain evidence="1 2">V44-8</strain>
    </source>
</reference>
<dbReference type="GO" id="GO:0043937">
    <property type="term" value="P:regulation of sporulation"/>
    <property type="evidence" value="ECO:0007669"/>
    <property type="project" value="InterPro"/>
</dbReference>
<dbReference type="PANTHER" id="PTHR41263">
    <property type="entry name" value="ASPARTYL-PHOSPHATE PHOSPHATASE YISI"/>
    <property type="match status" value="1"/>
</dbReference>